<reference evidence="1 2" key="1">
    <citation type="submission" date="2024-11" db="EMBL/GenBank/DDBJ databases">
        <title>First Report of Moraxella oculi in Brazil in an Infectious Bovine Keratoconjunctivitis Outbreak.</title>
        <authorList>
            <person name="Carvalho C.V."/>
            <person name="Domingues R."/>
            <person name="Coutinho C."/>
            <person name="Honorio N.T.B.S."/>
            <person name="Faza D.R.L.R."/>
            <person name="Carvalho W.A."/>
            <person name="Machado A.B.F."/>
            <person name="Martins M.F."/>
            <person name="Gaspar E.B."/>
        </authorList>
    </citation>
    <scope>NUCLEOTIDE SEQUENCE [LARGE SCALE GENOMIC DNA]</scope>
    <source>
        <strain evidence="1 2">2117LE</strain>
    </source>
</reference>
<dbReference type="EMBL" id="JBJJXE010000001">
    <property type="protein sequence ID" value="MFL1731727.1"/>
    <property type="molecule type" value="Genomic_DNA"/>
</dbReference>
<sequence length="81" mass="8908">MTYCILMAAGMTGCQHIQVTKSPIPITLTPNATQQATLADAAGVRTKQPIVLQPTNQPIKNKSDAKKSPQMTEFYLLESWF</sequence>
<dbReference type="RefSeq" id="WP_407068527.1">
    <property type="nucleotide sequence ID" value="NZ_JBJJXE010000001.1"/>
</dbReference>
<organism evidence="1 2">
    <name type="scientific">Moraxella oculi</name>
    <dbReference type="NCBI Taxonomy" id="2940516"/>
    <lineage>
        <taxon>Bacteria</taxon>
        <taxon>Pseudomonadati</taxon>
        <taxon>Pseudomonadota</taxon>
        <taxon>Gammaproteobacteria</taxon>
        <taxon>Moraxellales</taxon>
        <taxon>Moraxellaceae</taxon>
        <taxon>Moraxella</taxon>
    </lineage>
</organism>
<comment type="caution">
    <text evidence="1">The sequence shown here is derived from an EMBL/GenBank/DDBJ whole genome shotgun (WGS) entry which is preliminary data.</text>
</comment>
<protein>
    <submittedName>
        <fullName evidence="1">Uncharacterized protein</fullName>
    </submittedName>
</protein>
<evidence type="ECO:0000313" key="2">
    <source>
        <dbReference type="Proteomes" id="UP001624684"/>
    </source>
</evidence>
<accession>A0ABW8U896</accession>
<proteinExistence type="predicted"/>
<gene>
    <name evidence="1" type="ORF">ACJHVH_01745</name>
</gene>
<name>A0ABW8U896_9GAMM</name>
<dbReference type="Proteomes" id="UP001624684">
    <property type="component" value="Unassembled WGS sequence"/>
</dbReference>
<keyword evidence="2" id="KW-1185">Reference proteome</keyword>
<evidence type="ECO:0000313" key="1">
    <source>
        <dbReference type="EMBL" id="MFL1731727.1"/>
    </source>
</evidence>